<comment type="caution">
    <text evidence="1">The sequence shown here is derived from an EMBL/GenBank/DDBJ whole genome shotgun (WGS) entry which is preliminary data.</text>
</comment>
<gene>
    <name evidence="1" type="ORF">AGERDE_LOCUS12066</name>
</gene>
<dbReference type="AlphaFoldDB" id="A0A9N9EAX8"/>
<name>A0A9N9EAX8_9GLOM</name>
<keyword evidence="2" id="KW-1185">Reference proteome</keyword>
<reference evidence="1" key="1">
    <citation type="submission" date="2021-06" db="EMBL/GenBank/DDBJ databases">
        <authorList>
            <person name="Kallberg Y."/>
            <person name="Tangrot J."/>
            <person name="Rosling A."/>
        </authorList>
    </citation>
    <scope>NUCLEOTIDE SEQUENCE</scope>
    <source>
        <strain evidence="1">MT106</strain>
    </source>
</reference>
<dbReference type="EMBL" id="CAJVPL010006854">
    <property type="protein sequence ID" value="CAG8666599.1"/>
    <property type="molecule type" value="Genomic_DNA"/>
</dbReference>
<evidence type="ECO:0000313" key="2">
    <source>
        <dbReference type="Proteomes" id="UP000789831"/>
    </source>
</evidence>
<feature type="non-terminal residue" evidence="1">
    <location>
        <position position="1"/>
    </location>
</feature>
<organism evidence="1 2">
    <name type="scientific">Ambispora gerdemannii</name>
    <dbReference type="NCBI Taxonomy" id="144530"/>
    <lineage>
        <taxon>Eukaryota</taxon>
        <taxon>Fungi</taxon>
        <taxon>Fungi incertae sedis</taxon>
        <taxon>Mucoromycota</taxon>
        <taxon>Glomeromycotina</taxon>
        <taxon>Glomeromycetes</taxon>
        <taxon>Archaeosporales</taxon>
        <taxon>Ambisporaceae</taxon>
        <taxon>Ambispora</taxon>
    </lineage>
</organism>
<accession>A0A9N9EAX8</accession>
<proteinExistence type="predicted"/>
<dbReference type="Proteomes" id="UP000789831">
    <property type="component" value="Unassembled WGS sequence"/>
</dbReference>
<evidence type="ECO:0000313" key="1">
    <source>
        <dbReference type="EMBL" id="CAG8666599.1"/>
    </source>
</evidence>
<feature type="non-terminal residue" evidence="1">
    <location>
        <position position="238"/>
    </location>
</feature>
<protein>
    <submittedName>
        <fullName evidence="1">1881_t:CDS:1</fullName>
    </submittedName>
</protein>
<sequence>HQEKVIINLNEEDEDFINNNDIWKYMNVYPKQAEDTQSQKTVIPTCRLPSESRQDENFKNSRIKISEDLKETSRNSEIKEEKWTLPHEKYIIYPLPSRTKNDDVQPLVVQGSLIKLTELEKKITKGILQAAINGEVKTRPPVYSSAKYSLLLYNDMLDMQLYSSTIIFYEMGQIIHDLTFGMNCVRTSGKVKKLIKKINPHNIQFKVMATLRIYQYFSEYPEILEYSRLDNYFTPLVI</sequence>